<gene>
    <name evidence="2" type="primary">LOC107433085</name>
</gene>
<evidence type="ECO:0000313" key="2">
    <source>
        <dbReference type="RefSeq" id="XP_048323348.1"/>
    </source>
</evidence>
<protein>
    <submittedName>
        <fullName evidence="2">Protein PHLOEM PROTEIN 2-LIKE A9-like</fullName>
    </submittedName>
</protein>
<sequence length="178" mass="20121">MAQKPHHDAEEDHIITKPQEGLTIFKPRALNIVWGEDARYWRLPEPTSTTGAAELKQVSWLEVTGKTKKGEPPAAGNYEVGFKIALKDDAFGWSNCHVFLMAKVGKRGKYAWKKVSPLNKDEQQANGGSSQKNIRLVIKPDDEDRQIYFGLYEVWSGKWKGGLLIHEAYVKRVEAINS</sequence>
<dbReference type="Pfam" id="PF14299">
    <property type="entry name" value="PP2"/>
    <property type="match status" value="1"/>
</dbReference>
<dbReference type="InterPro" id="IPR052147">
    <property type="entry name" value="PP2-like/Lectin"/>
</dbReference>
<name>A0ABM3I8P4_ZIZJJ</name>
<keyword evidence="1" id="KW-1185">Reference proteome</keyword>
<dbReference type="InterPro" id="IPR025886">
    <property type="entry name" value="PP2-like"/>
</dbReference>
<reference evidence="2" key="2">
    <citation type="submission" date="2025-08" db="UniProtKB">
        <authorList>
            <consortium name="RefSeq"/>
        </authorList>
    </citation>
    <scope>IDENTIFICATION</scope>
    <source>
        <tissue evidence="2">Seedling</tissue>
    </source>
</reference>
<organism evidence="1 2">
    <name type="scientific">Ziziphus jujuba</name>
    <name type="common">Chinese jujube</name>
    <name type="synonym">Ziziphus sativa</name>
    <dbReference type="NCBI Taxonomy" id="326968"/>
    <lineage>
        <taxon>Eukaryota</taxon>
        <taxon>Viridiplantae</taxon>
        <taxon>Streptophyta</taxon>
        <taxon>Embryophyta</taxon>
        <taxon>Tracheophyta</taxon>
        <taxon>Spermatophyta</taxon>
        <taxon>Magnoliopsida</taxon>
        <taxon>eudicotyledons</taxon>
        <taxon>Gunneridae</taxon>
        <taxon>Pentapetalae</taxon>
        <taxon>rosids</taxon>
        <taxon>fabids</taxon>
        <taxon>Rosales</taxon>
        <taxon>Rhamnaceae</taxon>
        <taxon>Paliureae</taxon>
        <taxon>Ziziphus</taxon>
    </lineage>
</organism>
<dbReference type="GeneID" id="107433085"/>
<dbReference type="Proteomes" id="UP001652623">
    <property type="component" value="Chromosome 1"/>
</dbReference>
<dbReference type="PANTHER" id="PTHR48478">
    <property type="entry name" value="LECTIN-LIKE"/>
    <property type="match status" value="1"/>
</dbReference>
<reference evidence="1" key="1">
    <citation type="submission" date="2025-05" db="UniProtKB">
        <authorList>
            <consortium name="RefSeq"/>
        </authorList>
    </citation>
    <scope>NUCLEOTIDE SEQUENCE [LARGE SCALE GENOMIC DNA]</scope>
</reference>
<accession>A0ABM3I8P4</accession>
<evidence type="ECO:0000313" key="1">
    <source>
        <dbReference type="Proteomes" id="UP001652623"/>
    </source>
</evidence>
<dbReference type="PANTHER" id="PTHR48478:SF1">
    <property type="entry name" value="LECTIN-LIKE"/>
    <property type="match status" value="1"/>
</dbReference>
<dbReference type="RefSeq" id="XP_048323348.1">
    <property type="nucleotide sequence ID" value="XM_048467391.2"/>
</dbReference>
<proteinExistence type="predicted"/>